<dbReference type="AlphaFoldDB" id="A0A9X1DGR2"/>
<dbReference type="Gene3D" id="3.40.50.360">
    <property type="match status" value="1"/>
</dbReference>
<protein>
    <submittedName>
        <fullName evidence="4">NAD(P)H-dependent oxidoreductase</fullName>
    </submittedName>
</protein>
<dbReference type="GO" id="GO:0005829">
    <property type="term" value="C:cytosol"/>
    <property type="evidence" value="ECO:0007669"/>
    <property type="project" value="TreeGrafter"/>
</dbReference>
<reference evidence="4" key="1">
    <citation type="submission" date="2021-05" db="EMBL/GenBank/DDBJ databases">
        <title>Genome of Sphingobium sp. strain.</title>
        <authorList>
            <person name="Fan R."/>
        </authorList>
    </citation>
    <scope>NUCLEOTIDE SEQUENCE</scope>
    <source>
        <strain evidence="4">H33</strain>
    </source>
</reference>
<dbReference type="GO" id="GO:0003955">
    <property type="term" value="F:NAD(P)H dehydrogenase (quinone) activity"/>
    <property type="evidence" value="ECO:0007669"/>
    <property type="project" value="TreeGrafter"/>
</dbReference>
<dbReference type="Proteomes" id="UP001138757">
    <property type="component" value="Unassembled WGS sequence"/>
</dbReference>
<evidence type="ECO:0000313" key="5">
    <source>
        <dbReference type="Proteomes" id="UP001138757"/>
    </source>
</evidence>
<accession>A0A9X1DGR2</accession>
<dbReference type="PANTHER" id="PTHR10204">
    <property type="entry name" value="NAD P H OXIDOREDUCTASE-RELATED"/>
    <property type="match status" value="1"/>
</dbReference>
<dbReference type="SUPFAM" id="SSF52218">
    <property type="entry name" value="Flavoproteins"/>
    <property type="match status" value="1"/>
</dbReference>
<keyword evidence="5" id="KW-1185">Reference proteome</keyword>
<comment type="similarity">
    <text evidence="1">Belongs to the NAD(P)H dehydrogenase (quinone) family.</text>
</comment>
<evidence type="ECO:0000256" key="1">
    <source>
        <dbReference type="ARBA" id="ARBA00006252"/>
    </source>
</evidence>
<dbReference type="EMBL" id="JAHGAW010000014">
    <property type="protein sequence ID" value="MBT2189048.1"/>
    <property type="molecule type" value="Genomic_DNA"/>
</dbReference>
<dbReference type="Pfam" id="PF02525">
    <property type="entry name" value="Flavodoxin_2"/>
    <property type="match status" value="1"/>
</dbReference>
<name>A0A9X1DGR2_9SPHN</name>
<evidence type="ECO:0000256" key="2">
    <source>
        <dbReference type="ARBA" id="ARBA00023002"/>
    </source>
</evidence>
<gene>
    <name evidence="4" type="ORF">KK488_19040</name>
</gene>
<dbReference type="InterPro" id="IPR003680">
    <property type="entry name" value="Flavodoxin_fold"/>
</dbReference>
<dbReference type="PANTHER" id="PTHR10204:SF34">
    <property type="entry name" value="NAD(P)H DEHYDROGENASE [QUINONE] 1 ISOFORM 1"/>
    <property type="match status" value="1"/>
</dbReference>
<evidence type="ECO:0000259" key="3">
    <source>
        <dbReference type="Pfam" id="PF02525"/>
    </source>
</evidence>
<dbReference type="InterPro" id="IPR029039">
    <property type="entry name" value="Flavoprotein-like_sf"/>
</dbReference>
<organism evidence="4 5">
    <name type="scientific">Sphingobium nicotianae</name>
    <dbReference type="NCBI Taxonomy" id="2782607"/>
    <lineage>
        <taxon>Bacteria</taxon>
        <taxon>Pseudomonadati</taxon>
        <taxon>Pseudomonadota</taxon>
        <taxon>Alphaproteobacteria</taxon>
        <taxon>Sphingomonadales</taxon>
        <taxon>Sphingomonadaceae</taxon>
        <taxon>Sphingobium</taxon>
    </lineage>
</organism>
<sequence length="194" mass="21884">MTRKRLVVIDGHPDPDAGRFIHALANSYADGATAGGHEVRLIRLAALDFPLVTSRQEWEGETGNPVIREAQETIAWAQHLTILYPLWLGDVPALLKAFLEQVMRPGFAFAYREGKLPEKKLKGHTARLVVTMGMPAFFYRAFYGAHSVKSFERNILRFVGIQPFEHLLLGNVEADADKRDSWLEEIFELGKRGI</sequence>
<proteinExistence type="inferred from homology"/>
<keyword evidence="2" id="KW-0560">Oxidoreductase</keyword>
<dbReference type="RefSeq" id="WP_214625305.1">
    <property type="nucleotide sequence ID" value="NZ_JAHGAW010000014.1"/>
</dbReference>
<feature type="domain" description="Flavodoxin-like fold" evidence="3">
    <location>
        <begin position="4"/>
        <end position="180"/>
    </location>
</feature>
<evidence type="ECO:0000313" key="4">
    <source>
        <dbReference type="EMBL" id="MBT2189048.1"/>
    </source>
</evidence>
<comment type="caution">
    <text evidence="4">The sequence shown here is derived from an EMBL/GenBank/DDBJ whole genome shotgun (WGS) entry which is preliminary data.</text>
</comment>
<dbReference type="InterPro" id="IPR051545">
    <property type="entry name" value="NAD(P)H_dehydrogenase_qn"/>
</dbReference>